<evidence type="ECO:0000256" key="4">
    <source>
        <dbReference type="ARBA" id="ARBA00023136"/>
    </source>
</evidence>
<sequence>MNKHIILLILFSALFLYCRNGDETTQRKANHETINGLTENTGTTQKTPEETLRDKLNATEKSNLDFLKDALNDKEKFNQLLNLDEGKIKAALEHIKNQLANCNDEQKKTFKQVLQGYFDTMSDNKLDEIQANAISGCQAGG</sequence>
<keyword evidence="3" id="KW-0732">Signal</keyword>
<keyword evidence="4" id="KW-0472">Membrane</keyword>
<dbReference type="EMBL" id="CP004151">
    <property type="protein sequence ID" value="AHH03933.1"/>
    <property type="molecule type" value="Genomic_DNA"/>
</dbReference>
<dbReference type="InterPro" id="IPR004983">
    <property type="entry name" value="Mlp"/>
</dbReference>
<geneLocation type="plasmid" evidence="9">
    <name>unnamed</name>
</geneLocation>
<comment type="function">
    <text evidence="8">An outer membrane protein that may participate in pathogenesis. Some human Lyme disease patients have antibodies against this protein. The Mlp proteins probably undergo intragenic recombination, generating new alleles.</text>
</comment>
<evidence type="ECO:0000256" key="7">
    <source>
        <dbReference type="ARBA" id="ARBA00023288"/>
    </source>
</evidence>
<evidence type="ECO:0000256" key="5">
    <source>
        <dbReference type="ARBA" id="ARBA00023139"/>
    </source>
</evidence>
<keyword evidence="5" id="KW-0564">Palmitate</keyword>
<dbReference type="Pfam" id="PF03304">
    <property type="entry name" value="Mlp"/>
    <property type="match status" value="1"/>
</dbReference>
<keyword evidence="7 9" id="KW-0449">Lipoprotein</keyword>
<protein>
    <submittedName>
        <fullName evidence="9">Mlp lipoprotein family protein</fullName>
    </submittedName>
</protein>
<keyword evidence="6" id="KW-0998">Cell outer membrane</keyword>
<dbReference type="AlphaFoldDB" id="W5SB63"/>
<accession>W5SB63</accession>
<evidence type="ECO:0000256" key="3">
    <source>
        <dbReference type="ARBA" id="ARBA00022729"/>
    </source>
</evidence>
<dbReference type="RefSeq" id="WP_025407243.1">
    <property type="nucleotide sequence ID" value="NZ_CP004151.1"/>
</dbReference>
<evidence type="ECO:0000313" key="9">
    <source>
        <dbReference type="EMBL" id="AHH03933.1"/>
    </source>
</evidence>
<comment type="subcellular location">
    <subcellularLocation>
        <location evidence="1">Cell outer membrane</location>
        <topology evidence="1">Lipid-anchor</topology>
    </subcellularLocation>
</comment>
<reference evidence="9" key="1">
    <citation type="submission" date="2013-02" db="EMBL/GenBank/DDBJ databases">
        <title>Comparative genomics of Borrelia species.</title>
        <authorList>
            <person name="Schwan T.G."/>
            <person name="Raffel S.J."/>
            <person name="Porcella S.F."/>
        </authorList>
    </citation>
    <scope>NUCLEOTIDE SEQUENCE</scope>
    <source>
        <strain evidence="9">YOR</strain>
        <plasmid evidence="9">unnamed</plasmid>
    </source>
</reference>
<name>W5SB63_9SPIR</name>
<gene>
    <name evidence="9" type="ORF">BHY_0982</name>
</gene>
<evidence type="ECO:0000256" key="2">
    <source>
        <dbReference type="ARBA" id="ARBA00008380"/>
    </source>
</evidence>
<keyword evidence="9" id="KW-0614">Plasmid</keyword>
<organism evidence="9">
    <name type="scientific">Borrelia nietonii YOR</name>
    <dbReference type="NCBI Taxonomy" id="1293576"/>
    <lineage>
        <taxon>Bacteria</taxon>
        <taxon>Pseudomonadati</taxon>
        <taxon>Spirochaetota</taxon>
        <taxon>Spirochaetia</taxon>
        <taxon>Spirochaetales</taxon>
        <taxon>Borreliaceae</taxon>
        <taxon>Borrelia</taxon>
        <taxon>Borrelia nietonii</taxon>
    </lineage>
</organism>
<evidence type="ECO:0000256" key="1">
    <source>
        <dbReference type="ARBA" id="ARBA00004459"/>
    </source>
</evidence>
<dbReference type="HOGENOM" id="CLU_134260_0_0_12"/>
<comment type="similarity">
    <text evidence="2">Belongs to the Multicopy lipoprotein (Mlp) family.</text>
</comment>
<evidence type="ECO:0000256" key="8">
    <source>
        <dbReference type="ARBA" id="ARBA00046007"/>
    </source>
</evidence>
<evidence type="ECO:0000256" key="6">
    <source>
        <dbReference type="ARBA" id="ARBA00023237"/>
    </source>
</evidence>
<proteinExistence type="inferred from homology"/>
<dbReference type="GO" id="GO:0009279">
    <property type="term" value="C:cell outer membrane"/>
    <property type="evidence" value="ECO:0007669"/>
    <property type="project" value="UniProtKB-SubCell"/>
</dbReference>